<dbReference type="Proteomes" id="UP000790709">
    <property type="component" value="Unassembled WGS sequence"/>
</dbReference>
<evidence type="ECO:0000313" key="2">
    <source>
        <dbReference type="Proteomes" id="UP000790709"/>
    </source>
</evidence>
<gene>
    <name evidence="1" type="ORF">BV22DRAFT_1030494</name>
</gene>
<reference evidence="1" key="1">
    <citation type="journal article" date="2021" name="New Phytol.">
        <title>Evolutionary innovations through gain and loss of genes in the ectomycorrhizal Boletales.</title>
        <authorList>
            <person name="Wu G."/>
            <person name="Miyauchi S."/>
            <person name="Morin E."/>
            <person name="Kuo A."/>
            <person name="Drula E."/>
            <person name="Varga T."/>
            <person name="Kohler A."/>
            <person name="Feng B."/>
            <person name="Cao Y."/>
            <person name="Lipzen A."/>
            <person name="Daum C."/>
            <person name="Hundley H."/>
            <person name="Pangilinan J."/>
            <person name="Johnson J."/>
            <person name="Barry K."/>
            <person name="LaButti K."/>
            <person name="Ng V."/>
            <person name="Ahrendt S."/>
            <person name="Min B."/>
            <person name="Choi I.G."/>
            <person name="Park H."/>
            <person name="Plett J.M."/>
            <person name="Magnuson J."/>
            <person name="Spatafora J.W."/>
            <person name="Nagy L.G."/>
            <person name="Henrissat B."/>
            <person name="Grigoriev I.V."/>
            <person name="Yang Z.L."/>
            <person name="Xu J."/>
            <person name="Martin F.M."/>
        </authorList>
    </citation>
    <scope>NUCLEOTIDE SEQUENCE</scope>
    <source>
        <strain evidence="1">KUC20120723A-06</strain>
    </source>
</reference>
<dbReference type="EMBL" id="MU266351">
    <property type="protein sequence ID" value="KAH7928561.1"/>
    <property type="molecule type" value="Genomic_DNA"/>
</dbReference>
<accession>A0ACB8BU34</accession>
<evidence type="ECO:0000313" key="1">
    <source>
        <dbReference type="EMBL" id="KAH7928561.1"/>
    </source>
</evidence>
<protein>
    <submittedName>
        <fullName evidence="1">Uncharacterized protein</fullName>
    </submittedName>
</protein>
<organism evidence="1 2">
    <name type="scientific">Leucogyrophana mollusca</name>
    <dbReference type="NCBI Taxonomy" id="85980"/>
    <lineage>
        <taxon>Eukaryota</taxon>
        <taxon>Fungi</taxon>
        <taxon>Dikarya</taxon>
        <taxon>Basidiomycota</taxon>
        <taxon>Agaricomycotina</taxon>
        <taxon>Agaricomycetes</taxon>
        <taxon>Agaricomycetidae</taxon>
        <taxon>Boletales</taxon>
        <taxon>Boletales incertae sedis</taxon>
        <taxon>Leucogyrophana</taxon>
    </lineage>
</organism>
<comment type="caution">
    <text evidence="1">The sequence shown here is derived from an EMBL/GenBank/DDBJ whole genome shotgun (WGS) entry which is preliminary data.</text>
</comment>
<name>A0ACB8BU34_9AGAM</name>
<sequence>MSTHQRLLLWVVSRETRSSSWTIFAETATASHRAPVMTSLISQAPVALVVRIRLANGHSIASSILNNYRFTARV</sequence>
<keyword evidence="2" id="KW-1185">Reference proteome</keyword>
<proteinExistence type="predicted"/>